<evidence type="ECO:0000313" key="20">
    <source>
        <dbReference type="EMBL" id="EDV34899.2"/>
    </source>
</evidence>
<dbReference type="GO" id="GO:0005694">
    <property type="term" value="C:chromosome"/>
    <property type="evidence" value="ECO:0007669"/>
    <property type="project" value="UniProtKB-SubCell"/>
</dbReference>
<keyword evidence="14" id="KW-0206">Cytoskeleton</keyword>
<dbReference type="GO" id="GO:0005524">
    <property type="term" value="F:ATP binding"/>
    <property type="evidence" value="ECO:0007669"/>
    <property type="project" value="UniProtKB-UniRule"/>
</dbReference>
<comment type="catalytic activity">
    <reaction evidence="16">
        <text>L-threonyl-[protein] + ATP = O-phospho-L-threonyl-[protein] + ADP + H(+)</text>
        <dbReference type="Rhea" id="RHEA:46608"/>
        <dbReference type="Rhea" id="RHEA-COMP:11060"/>
        <dbReference type="Rhea" id="RHEA-COMP:11605"/>
        <dbReference type="ChEBI" id="CHEBI:15378"/>
        <dbReference type="ChEBI" id="CHEBI:30013"/>
        <dbReference type="ChEBI" id="CHEBI:30616"/>
        <dbReference type="ChEBI" id="CHEBI:61977"/>
        <dbReference type="ChEBI" id="CHEBI:456216"/>
        <dbReference type="EC" id="2.7.11.1"/>
    </reaction>
</comment>
<dbReference type="Pfam" id="PF12330">
    <property type="entry name" value="Haspin_kinase"/>
    <property type="match status" value="1"/>
</dbReference>
<evidence type="ECO:0000256" key="7">
    <source>
        <dbReference type="ARBA" id="ARBA00022490"/>
    </source>
</evidence>
<dbReference type="KEGG" id="dan:6499447"/>
<dbReference type="HOGENOM" id="CLU_019002_2_0_1"/>
<accession>B3MX43</accession>
<keyword evidence="10" id="KW-0808">Transferase</keyword>
<sequence length="538" mass="62509">MENTMPDDLWKDSFDKLLDIQPQLRNLNIIKQSVRPALNMDSSVENSNIGTELNVSFQNKENDSLESYIPRFCPISTPYTYCKKFICEMSPITGINLDGLECNKEIHKNSLFKRKVCFEDSSKDKKNESFDCEVPKNLLLKPGKWRKSLNIWRRTQNIFPEKGCMCSKASCVTTITRPFSRRKTIFKKNCTVNFKNEILQHCQQTKPTSFDFEYAECNMINTKKIGEGVYGEVFRYTPSSGNRHNFKTDDVVLKIIPIEGATEINGEMQKTFKQILPEIIISKKMSSLRNGKTNITSGFANLNKVKIVSGKYPQHLIMLWERYDHKNKSENEHPQIFRDDQLFLVLEMNYAGSDISNYTFKNAEQSYNVLLQVIITLAIGEEVYEFEHRDLHWGNILIEKTNKKRILYKFNGEKLAVCSKGVIVTIIDYTLSRVTIDECCHFNDLSTDEELFTATGDYQYDIYRMMRKELGNNWSSFAPKTNVLWLSYLISKLQGKVKYESEHTRTHKINLQKLKDLHNTILSYKSAADCLRCLFKLS</sequence>
<dbReference type="GO" id="GO:0035556">
    <property type="term" value="P:intracellular signal transduction"/>
    <property type="evidence" value="ECO:0007669"/>
    <property type="project" value="TreeGrafter"/>
</dbReference>
<evidence type="ECO:0000256" key="9">
    <source>
        <dbReference type="ARBA" id="ARBA00022553"/>
    </source>
</evidence>
<evidence type="ECO:0000256" key="18">
    <source>
        <dbReference type="PROSITE-ProRule" id="PRU10141"/>
    </source>
</evidence>
<comment type="subcellular location">
    <subcellularLocation>
        <location evidence="4">Chromosome</location>
    </subcellularLocation>
    <subcellularLocation>
        <location evidence="3">Cytoplasm</location>
        <location evidence="3">Cytoskeleton</location>
        <location evidence="3">Spindle</location>
    </subcellularLocation>
    <subcellularLocation>
        <location evidence="2">Nucleus</location>
    </subcellularLocation>
</comment>
<dbReference type="FunFam" id="1.10.510.10:FF:000401">
    <property type="entry name" value="serine/threonine-protein kinase haspin"/>
    <property type="match status" value="1"/>
</dbReference>
<dbReference type="SUPFAM" id="SSF56112">
    <property type="entry name" value="Protein kinase-like (PK-like)"/>
    <property type="match status" value="1"/>
</dbReference>
<dbReference type="CTD" id="83903"/>
<dbReference type="OrthoDB" id="21018at2759"/>
<evidence type="ECO:0000256" key="6">
    <source>
        <dbReference type="ARBA" id="ARBA00022454"/>
    </source>
</evidence>
<evidence type="ECO:0000256" key="14">
    <source>
        <dbReference type="ARBA" id="ARBA00023212"/>
    </source>
</evidence>
<keyword evidence="7" id="KW-0963">Cytoplasm</keyword>
<dbReference type="STRING" id="7217.B3MX43"/>
<evidence type="ECO:0000256" key="1">
    <source>
        <dbReference type="ARBA" id="ARBA00001946"/>
    </source>
</evidence>
<evidence type="ECO:0000256" key="3">
    <source>
        <dbReference type="ARBA" id="ARBA00004186"/>
    </source>
</evidence>
<dbReference type="SMART" id="SM01331">
    <property type="entry name" value="DUF3635"/>
    <property type="match status" value="1"/>
</dbReference>
<evidence type="ECO:0000256" key="16">
    <source>
        <dbReference type="ARBA" id="ARBA00047899"/>
    </source>
</evidence>
<dbReference type="Gene3D" id="3.30.200.20">
    <property type="entry name" value="Phosphorylase Kinase, domain 1"/>
    <property type="match status" value="1"/>
</dbReference>
<dbReference type="SMR" id="B3MX43"/>
<dbReference type="GO" id="GO:0005819">
    <property type="term" value="C:spindle"/>
    <property type="evidence" value="ECO:0007669"/>
    <property type="project" value="UniProtKB-SubCell"/>
</dbReference>
<dbReference type="eggNOG" id="KOG2464">
    <property type="taxonomic scope" value="Eukaryota"/>
</dbReference>
<dbReference type="GO" id="GO:0005634">
    <property type="term" value="C:nucleus"/>
    <property type="evidence" value="ECO:0007669"/>
    <property type="project" value="UniProtKB-SubCell"/>
</dbReference>
<dbReference type="GO" id="GO:0000278">
    <property type="term" value="P:mitotic cell cycle"/>
    <property type="evidence" value="ECO:0007669"/>
    <property type="project" value="TreeGrafter"/>
</dbReference>
<evidence type="ECO:0000256" key="15">
    <source>
        <dbReference type="ARBA" id="ARBA00023242"/>
    </source>
</evidence>
<dbReference type="InterPro" id="IPR024604">
    <property type="entry name" value="GSG2_C"/>
</dbReference>
<dbReference type="EC" id="2.7.11.1" evidence="5"/>
<dbReference type="GO" id="GO:0072354">
    <property type="term" value="F:histone H3T3 kinase activity"/>
    <property type="evidence" value="ECO:0007669"/>
    <property type="project" value="TreeGrafter"/>
</dbReference>
<keyword evidence="21" id="KW-1185">Reference proteome</keyword>
<dbReference type="InterPro" id="IPR011009">
    <property type="entry name" value="Kinase-like_dom_sf"/>
</dbReference>
<dbReference type="PROSITE" id="PS50011">
    <property type="entry name" value="PROTEIN_KINASE_DOM"/>
    <property type="match status" value="1"/>
</dbReference>
<dbReference type="InterPro" id="IPR000719">
    <property type="entry name" value="Prot_kinase_dom"/>
</dbReference>
<dbReference type="EMBL" id="CH902628">
    <property type="protein sequence ID" value="EDV34899.2"/>
    <property type="molecule type" value="Genomic_DNA"/>
</dbReference>
<dbReference type="FunFam" id="3.30.200.20:FF:000409">
    <property type="entry name" value="serine/threonine-protein kinase haspin"/>
    <property type="match status" value="1"/>
</dbReference>
<evidence type="ECO:0000256" key="11">
    <source>
        <dbReference type="ARBA" id="ARBA00022741"/>
    </source>
</evidence>
<dbReference type="GeneID" id="6499447"/>
<keyword evidence="12" id="KW-0418">Kinase</keyword>
<feature type="domain" description="Protein kinase" evidence="19">
    <location>
        <begin position="219"/>
        <end position="538"/>
    </location>
</feature>
<dbReference type="GO" id="GO:0005737">
    <property type="term" value="C:cytoplasm"/>
    <property type="evidence" value="ECO:0007669"/>
    <property type="project" value="TreeGrafter"/>
</dbReference>
<evidence type="ECO:0000313" key="21">
    <source>
        <dbReference type="Proteomes" id="UP000007801"/>
    </source>
</evidence>
<comment type="cofactor">
    <cofactor evidence="1">
        <name>Mg(2+)</name>
        <dbReference type="ChEBI" id="CHEBI:18420"/>
    </cofactor>
</comment>
<keyword evidence="13 18" id="KW-0067">ATP-binding</keyword>
<dbReference type="InParanoid" id="B3MX43"/>
<evidence type="ECO:0000256" key="13">
    <source>
        <dbReference type="ARBA" id="ARBA00022840"/>
    </source>
</evidence>
<dbReference type="GO" id="GO:0010564">
    <property type="term" value="P:regulation of cell cycle process"/>
    <property type="evidence" value="ECO:0007669"/>
    <property type="project" value="UniProtKB-ARBA"/>
</dbReference>
<feature type="binding site" evidence="18">
    <location>
        <position position="254"/>
    </location>
    <ligand>
        <name>ATP</name>
        <dbReference type="ChEBI" id="CHEBI:30616"/>
    </ligand>
</feature>
<dbReference type="Proteomes" id="UP000007801">
    <property type="component" value="Unassembled WGS sequence"/>
</dbReference>
<dbReference type="PANTHER" id="PTHR24419">
    <property type="entry name" value="INTERLEUKIN-1 RECEPTOR-ASSOCIATED KINASE"/>
    <property type="match status" value="1"/>
</dbReference>
<keyword evidence="15" id="KW-0539">Nucleus</keyword>
<evidence type="ECO:0000259" key="19">
    <source>
        <dbReference type="PROSITE" id="PS50011"/>
    </source>
</evidence>
<dbReference type="PROSITE" id="PS00107">
    <property type="entry name" value="PROTEIN_KINASE_ATP"/>
    <property type="match status" value="1"/>
</dbReference>
<comment type="catalytic activity">
    <reaction evidence="17">
        <text>L-seryl-[protein] + ATP = O-phospho-L-seryl-[protein] + ADP + H(+)</text>
        <dbReference type="Rhea" id="RHEA:17989"/>
        <dbReference type="Rhea" id="RHEA-COMP:9863"/>
        <dbReference type="Rhea" id="RHEA-COMP:11604"/>
        <dbReference type="ChEBI" id="CHEBI:15378"/>
        <dbReference type="ChEBI" id="CHEBI:29999"/>
        <dbReference type="ChEBI" id="CHEBI:30616"/>
        <dbReference type="ChEBI" id="CHEBI:83421"/>
        <dbReference type="ChEBI" id="CHEBI:456216"/>
        <dbReference type="EC" id="2.7.11.1"/>
    </reaction>
</comment>
<keyword evidence="9" id="KW-0597">Phosphoprotein</keyword>
<proteinExistence type="predicted"/>
<evidence type="ECO:0000256" key="10">
    <source>
        <dbReference type="ARBA" id="ARBA00022679"/>
    </source>
</evidence>
<dbReference type="PANTHER" id="PTHR24419:SF18">
    <property type="entry name" value="SERINE_THREONINE-PROTEIN KINASE HASPIN"/>
    <property type="match status" value="1"/>
</dbReference>
<organism evidence="20 21">
    <name type="scientific">Drosophila ananassae</name>
    <name type="common">Fruit fly</name>
    <dbReference type="NCBI Taxonomy" id="7217"/>
    <lineage>
        <taxon>Eukaryota</taxon>
        <taxon>Metazoa</taxon>
        <taxon>Ecdysozoa</taxon>
        <taxon>Arthropoda</taxon>
        <taxon>Hexapoda</taxon>
        <taxon>Insecta</taxon>
        <taxon>Pterygota</taxon>
        <taxon>Neoptera</taxon>
        <taxon>Endopterygota</taxon>
        <taxon>Diptera</taxon>
        <taxon>Brachycera</taxon>
        <taxon>Muscomorpha</taxon>
        <taxon>Ephydroidea</taxon>
        <taxon>Drosophilidae</taxon>
        <taxon>Drosophila</taxon>
        <taxon>Sophophora</taxon>
    </lineage>
</organism>
<protein>
    <recommendedName>
        <fullName evidence="5">non-specific serine/threonine protein kinase</fullName>
        <ecNumber evidence="5">2.7.11.1</ecNumber>
    </recommendedName>
</protein>
<evidence type="ECO:0000256" key="8">
    <source>
        <dbReference type="ARBA" id="ARBA00022527"/>
    </source>
</evidence>
<evidence type="ECO:0000256" key="12">
    <source>
        <dbReference type="ARBA" id="ARBA00022777"/>
    </source>
</evidence>
<dbReference type="Gene3D" id="1.10.510.10">
    <property type="entry name" value="Transferase(Phosphotransferase) domain 1"/>
    <property type="match status" value="1"/>
</dbReference>
<keyword evidence="6" id="KW-0158">Chromosome</keyword>
<gene>
    <name evidence="20" type="primary">Dana\GF16653</name>
    <name evidence="20" type="synonym">dana_GLEANR_1792</name>
    <name evidence="20" type="ORF">GF16653</name>
</gene>
<evidence type="ECO:0000256" key="2">
    <source>
        <dbReference type="ARBA" id="ARBA00004123"/>
    </source>
</evidence>
<dbReference type="FunCoup" id="B3MX43">
    <property type="interactions" value="135"/>
</dbReference>
<reference evidence="20 21" key="1">
    <citation type="journal article" date="2007" name="Nature">
        <title>Evolution of genes and genomes on the Drosophila phylogeny.</title>
        <authorList>
            <consortium name="Drosophila 12 Genomes Consortium"/>
            <person name="Clark A.G."/>
            <person name="Eisen M.B."/>
            <person name="Smith D.R."/>
            <person name="Bergman C.M."/>
            <person name="Oliver B."/>
            <person name="Markow T.A."/>
            <person name="Kaufman T.C."/>
            <person name="Kellis M."/>
            <person name="Gelbart W."/>
            <person name="Iyer V.N."/>
            <person name="Pollard D.A."/>
            <person name="Sackton T.B."/>
            <person name="Larracuente A.M."/>
            <person name="Singh N.D."/>
            <person name="Abad J.P."/>
            <person name="Abt D.N."/>
            <person name="Adryan B."/>
            <person name="Aguade M."/>
            <person name="Akashi H."/>
            <person name="Anderson W.W."/>
            <person name="Aquadro C.F."/>
            <person name="Ardell D.H."/>
            <person name="Arguello R."/>
            <person name="Artieri C.G."/>
            <person name="Barbash D.A."/>
            <person name="Barker D."/>
            <person name="Barsanti P."/>
            <person name="Batterham P."/>
            <person name="Batzoglou S."/>
            <person name="Begun D."/>
            <person name="Bhutkar A."/>
            <person name="Blanco E."/>
            <person name="Bosak S.A."/>
            <person name="Bradley R.K."/>
            <person name="Brand A.D."/>
            <person name="Brent M.R."/>
            <person name="Brooks A.N."/>
            <person name="Brown R.H."/>
            <person name="Butlin R.K."/>
            <person name="Caggese C."/>
            <person name="Calvi B.R."/>
            <person name="Bernardo de Carvalho A."/>
            <person name="Caspi A."/>
            <person name="Castrezana S."/>
            <person name="Celniker S.E."/>
            <person name="Chang J.L."/>
            <person name="Chapple C."/>
            <person name="Chatterji S."/>
            <person name="Chinwalla A."/>
            <person name="Civetta A."/>
            <person name="Clifton S.W."/>
            <person name="Comeron J.M."/>
            <person name="Costello J.C."/>
            <person name="Coyne J.A."/>
            <person name="Daub J."/>
            <person name="David R.G."/>
            <person name="Delcher A.L."/>
            <person name="Delehaunty K."/>
            <person name="Do C.B."/>
            <person name="Ebling H."/>
            <person name="Edwards K."/>
            <person name="Eickbush T."/>
            <person name="Evans J.D."/>
            <person name="Filipski A."/>
            <person name="Findeiss S."/>
            <person name="Freyhult E."/>
            <person name="Fulton L."/>
            <person name="Fulton R."/>
            <person name="Garcia A.C."/>
            <person name="Gardiner A."/>
            <person name="Garfield D.A."/>
            <person name="Garvin B.E."/>
            <person name="Gibson G."/>
            <person name="Gilbert D."/>
            <person name="Gnerre S."/>
            <person name="Godfrey J."/>
            <person name="Good R."/>
            <person name="Gotea V."/>
            <person name="Gravely B."/>
            <person name="Greenberg A.J."/>
            <person name="Griffiths-Jones S."/>
            <person name="Gross S."/>
            <person name="Guigo R."/>
            <person name="Gustafson E.A."/>
            <person name="Haerty W."/>
            <person name="Hahn M.W."/>
            <person name="Halligan D.L."/>
            <person name="Halpern A.L."/>
            <person name="Halter G.M."/>
            <person name="Han M.V."/>
            <person name="Heger A."/>
            <person name="Hillier L."/>
            <person name="Hinrichs A.S."/>
            <person name="Holmes I."/>
            <person name="Hoskins R.A."/>
            <person name="Hubisz M.J."/>
            <person name="Hultmark D."/>
            <person name="Huntley M.A."/>
            <person name="Jaffe D.B."/>
            <person name="Jagadeeshan S."/>
            <person name="Jeck W.R."/>
            <person name="Johnson J."/>
            <person name="Jones C.D."/>
            <person name="Jordan W.C."/>
            <person name="Karpen G.H."/>
            <person name="Kataoka E."/>
            <person name="Keightley P.D."/>
            <person name="Kheradpour P."/>
            <person name="Kirkness E.F."/>
            <person name="Koerich L.B."/>
            <person name="Kristiansen K."/>
            <person name="Kudrna D."/>
            <person name="Kulathinal R.J."/>
            <person name="Kumar S."/>
            <person name="Kwok R."/>
            <person name="Lander E."/>
            <person name="Langley C.H."/>
            <person name="Lapoint R."/>
            <person name="Lazzaro B.P."/>
            <person name="Lee S.J."/>
            <person name="Levesque L."/>
            <person name="Li R."/>
            <person name="Lin C.F."/>
            <person name="Lin M.F."/>
            <person name="Lindblad-Toh K."/>
            <person name="Llopart A."/>
            <person name="Long M."/>
            <person name="Low L."/>
            <person name="Lozovsky E."/>
            <person name="Lu J."/>
            <person name="Luo M."/>
            <person name="Machado C.A."/>
            <person name="Makalowski W."/>
            <person name="Marzo M."/>
            <person name="Matsuda M."/>
            <person name="Matzkin L."/>
            <person name="McAllister B."/>
            <person name="McBride C.S."/>
            <person name="McKernan B."/>
            <person name="McKernan K."/>
            <person name="Mendez-Lago M."/>
            <person name="Minx P."/>
            <person name="Mollenhauer M.U."/>
            <person name="Montooth K."/>
            <person name="Mount S.M."/>
            <person name="Mu X."/>
            <person name="Myers E."/>
            <person name="Negre B."/>
            <person name="Newfeld S."/>
            <person name="Nielsen R."/>
            <person name="Noor M.A."/>
            <person name="O'Grady P."/>
            <person name="Pachter L."/>
            <person name="Papaceit M."/>
            <person name="Parisi M.J."/>
            <person name="Parisi M."/>
            <person name="Parts L."/>
            <person name="Pedersen J.S."/>
            <person name="Pesole G."/>
            <person name="Phillippy A.M."/>
            <person name="Ponting C.P."/>
            <person name="Pop M."/>
            <person name="Porcelli D."/>
            <person name="Powell J.R."/>
            <person name="Prohaska S."/>
            <person name="Pruitt K."/>
            <person name="Puig M."/>
            <person name="Quesneville H."/>
            <person name="Ram K.R."/>
            <person name="Rand D."/>
            <person name="Rasmussen M.D."/>
            <person name="Reed L.K."/>
            <person name="Reenan R."/>
            <person name="Reily A."/>
            <person name="Remington K.A."/>
            <person name="Rieger T.T."/>
            <person name="Ritchie M.G."/>
            <person name="Robin C."/>
            <person name="Rogers Y.H."/>
            <person name="Rohde C."/>
            <person name="Rozas J."/>
            <person name="Rubenfield M.J."/>
            <person name="Ruiz A."/>
            <person name="Russo S."/>
            <person name="Salzberg S.L."/>
            <person name="Sanchez-Gracia A."/>
            <person name="Saranga D.J."/>
            <person name="Sato H."/>
            <person name="Schaeffer S.W."/>
            <person name="Schatz M.C."/>
            <person name="Schlenke T."/>
            <person name="Schwartz R."/>
            <person name="Segarra C."/>
            <person name="Singh R.S."/>
            <person name="Sirot L."/>
            <person name="Sirota M."/>
            <person name="Sisneros N.B."/>
            <person name="Smith C.D."/>
            <person name="Smith T.F."/>
            <person name="Spieth J."/>
            <person name="Stage D.E."/>
            <person name="Stark A."/>
            <person name="Stephan W."/>
            <person name="Strausberg R.L."/>
            <person name="Strempel S."/>
            <person name="Sturgill D."/>
            <person name="Sutton G."/>
            <person name="Sutton G.G."/>
            <person name="Tao W."/>
            <person name="Teichmann S."/>
            <person name="Tobari Y.N."/>
            <person name="Tomimura Y."/>
            <person name="Tsolas J.M."/>
            <person name="Valente V.L."/>
            <person name="Venter E."/>
            <person name="Venter J.C."/>
            <person name="Vicario S."/>
            <person name="Vieira F.G."/>
            <person name="Vilella A.J."/>
            <person name="Villasante A."/>
            <person name="Walenz B."/>
            <person name="Wang J."/>
            <person name="Wasserman M."/>
            <person name="Watts T."/>
            <person name="Wilson D."/>
            <person name="Wilson R.K."/>
            <person name="Wing R.A."/>
            <person name="Wolfner M.F."/>
            <person name="Wong A."/>
            <person name="Wong G.K."/>
            <person name="Wu C.I."/>
            <person name="Wu G."/>
            <person name="Yamamoto D."/>
            <person name="Yang H.P."/>
            <person name="Yang S.P."/>
            <person name="Yorke J.A."/>
            <person name="Yoshida K."/>
            <person name="Zdobnov E."/>
            <person name="Zhang P."/>
            <person name="Zhang Y."/>
            <person name="Zimin A.V."/>
            <person name="Baldwin J."/>
            <person name="Abdouelleil A."/>
            <person name="Abdulkadir J."/>
            <person name="Abebe A."/>
            <person name="Abera B."/>
            <person name="Abreu J."/>
            <person name="Acer S.C."/>
            <person name="Aftuck L."/>
            <person name="Alexander A."/>
            <person name="An P."/>
            <person name="Anderson E."/>
            <person name="Anderson S."/>
            <person name="Arachi H."/>
            <person name="Azer M."/>
            <person name="Bachantsang P."/>
            <person name="Barry A."/>
            <person name="Bayul T."/>
            <person name="Berlin A."/>
            <person name="Bessette D."/>
            <person name="Bloom T."/>
            <person name="Blye J."/>
            <person name="Boguslavskiy L."/>
            <person name="Bonnet C."/>
            <person name="Boukhgalter B."/>
            <person name="Bourzgui I."/>
            <person name="Brown A."/>
            <person name="Cahill P."/>
            <person name="Channer S."/>
            <person name="Cheshatsang Y."/>
            <person name="Chuda L."/>
            <person name="Citroen M."/>
            <person name="Collymore A."/>
            <person name="Cooke P."/>
            <person name="Costello M."/>
            <person name="D'Aco K."/>
            <person name="Daza R."/>
            <person name="De Haan G."/>
            <person name="DeGray S."/>
            <person name="DeMaso C."/>
            <person name="Dhargay N."/>
            <person name="Dooley K."/>
            <person name="Dooley E."/>
            <person name="Doricent M."/>
            <person name="Dorje P."/>
            <person name="Dorjee K."/>
            <person name="Dupes A."/>
            <person name="Elong R."/>
            <person name="Falk J."/>
            <person name="Farina A."/>
            <person name="Faro S."/>
            <person name="Ferguson D."/>
            <person name="Fisher S."/>
            <person name="Foley C.D."/>
            <person name="Franke A."/>
            <person name="Friedrich D."/>
            <person name="Gadbois L."/>
            <person name="Gearin G."/>
            <person name="Gearin C.R."/>
            <person name="Giannoukos G."/>
            <person name="Goode T."/>
            <person name="Graham J."/>
            <person name="Grandbois E."/>
            <person name="Grewal S."/>
            <person name="Gyaltsen K."/>
            <person name="Hafez N."/>
            <person name="Hagos B."/>
            <person name="Hall J."/>
            <person name="Henson C."/>
            <person name="Hollinger A."/>
            <person name="Honan T."/>
            <person name="Huard M.D."/>
            <person name="Hughes L."/>
            <person name="Hurhula B."/>
            <person name="Husby M.E."/>
            <person name="Kamat A."/>
            <person name="Kanga B."/>
            <person name="Kashin S."/>
            <person name="Khazanovich D."/>
            <person name="Kisner P."/>
            <person name="Lance K."/>
            <person name="Lara M."/>
            <person name="Lee W."/>
            <person name="Lennon N."/>
            <person name="Letendre F."/>
            <person name="LeVine R."/>
            <person name="Lipovsky A."/>
            <person name="Liu X."/>
            <person name="Liu J."/>
            <person name="Liu S."/>
            <person name="Lokyitsang T."/>
            <person name="Lokyitsang Y."/>
            <person name="Lubonja R."/>
            <person name="Lui A."/>
            <person name="MacDonald P."/>
            <person name="Magnisalis V."/>
            <person name="Maru K."/>
            <person name="Matthews C."/>
            <person name="McCusker W."/>
            <person name="McDonough S."/>
            <person name="Mehta T."/>
            <person name="Meldrim J."/>
            <person name="Meneus L."/>
            <person name="Mihai O."/>
            <person name="Mihalev A."/>
            <person name="Mihova T."/>
            <person name="Mittelman R."/>
            <person name="Mlenga V."/>
            <person name="Montmayeur A."/>
            <person name="Mulrain L."/>
            <person name="Navidi A."/>
            <person name="Naylor J."/>
            <person name="Negash T."/>
            <person name="Nguyen T."/>
            <person name="Nguyen N."/>
            <person name="Nicol R."/>
            <person name="Norbu C."/>
            <person name="Norbu N."/>
            <person name="Novod N."/>
            <person name="O'Neill B."/>
            <person name="Osman S."/>
            <person name="Markiewicz E."/>
            <person name="Oyono O.L."/>
            <person name="Patti C."/>
            <person name="Phunkhang P."/>
            <person name="Pierre F."/>
            <person name="Priest M."/>
            <person name="Raghuraman S."/>
            <person name="Rege F."/>
            <person name="Reyes R."/>
            <person name="Rise C."/>
            <person name="Rogov P."/>
            <person name="Ross K."/>
            <person name="Ryan E."/>
            <person name="Settipalli S."/>
            <person name="Shea T."/>
            <person name="Sherpa N."/>
            <person name="Shi L."/>
            <person name="Shih D."/>
            <person name="Sparrow T."/>
            <person name="Spaulding J."/>
            <person name="Stalker J."/>
            <person name="Stange-Thomann N."/>
            <person name="Stavropoulos S."/>
            <person name="Stone C."/>
            <person name="Strader C."/>
            <person name="Tesfaye S."/>
            <person name="Thomson T."/>
            <person name="Thoulutsang Y."/>
            <person name="Thoulutsang D."/>
            <person name="Topham K."/>
            <person name="Topping I."/>
            <person name="Tsamla T."/>
            <person name="Vassiliev H."/>
            <person name="Vo A."/>
            <person name="Wangchuk T."/>
            <person name="Wangdi T."/>
            <person name="Weiand M."/>
            <person name="Wilkinson J."/>
            <person name="Wilson A."/>
            <person name="Yadav S."/>
            <person name="Young G."/>
            <person name="Yu Q."/>
            <person name="Zembek L."/>
            <person name="Zhong D."/>
            <person name="Zimmer A."/>
            <person name="Zwirko Z."/>
            <person name="Jaffe D.B."/>
            <person name="Alvarez P."/>
            <person name="Brockman W."/>
            <person name="Butler J."/>
            <person name="Chin C."/>
            <person name="Gnerre S."/>
            <person name="Grabherr M."/>
            <person name="Kleber M."/>
            <person name="Mauceli E."/>
            <person name="MacCallum I."/>
        </authorList>
    </citation>
    <scope>NUCLEOTIDE SEQUENCE [LARGE SCALE GENOMIC DNA]</scope>
    <source>
        <strain evidence="21">Tucson 14024-0371.13</strain>
    </source>
</reference>
<keyword evidence="11 18" id="KW-0547">Nucleotide-binding</keyword>
<name>B3MX43_DROAN</name>
<evidence type="ECO:0000256" key="5">
    <source>
        <dbReference type="ARBA" id="ARBA00012513"/>
    </source>
</evidence>
<evidence type="ECO:0000256" key="4">
    <source>
        <dbReference type="ARBA" id="ARBA00004286"/>
    </source>
</evidence>
<dbReference type="AlphaFoldDB" id="B3MX43"/>
<dbReference type="InterPro" id="IPR017441">
    <property type="entry name" value="Protein_kinase_ATP_BS"/>
</dbReference>
<evidence type="ECO:0000256" key="17">
    <source>
        <dbReference type="ARBA" id="ARBA00048679"/>
    </source>
</evidence>
<keyword evidence="8" id="KW-0723">Serine/threonine-protein kinase</keyword>